<dbReference type="InterPro" id="IPR051960">
    <property type="entry name" value="eIF2B_gamma"/>
</dbReference>
<dbReference type="PANTHER" id="PTHR45989">
    <property type="entry name" value="TRANSLATION INITIATION FACTOR EIF-2B SUBUNIT GAMMA"/>
    <property type="match status" value="1"/>
</dbReference>
<dbReference type="Pfam" id="PF00483">
    <property type="entry name" value="NTP_transferase"/>
    <property type="match status" value="1"/>
</dbReference>
<protein>
    <recommendedName>
        <fullName evidence="6">Translation initiation factor eIF2B subunit gamma</fullName>
    </recommendedName>
    <alternativeName>
        <fullName evidence="7">eIF2B GDP-GTP exchange factor subunit gamma</fullName>
    </alternativeName>
</protein>
<proteinExistence type="inferred from homology"/>
<dbReference type="Gene3D" id="2.160.10.10">
    <property type="entry name" value="Hexapeptide repeat proteins"/>
    <property type="match status" value="1"/>
</dbReference>
<evidence type="ECO:0000313" key="12">
    <source>
        <dbReference type="Proteomes" id="UP000887540"/>
    </source>
</evidence>
<keyword evidence="3" id="KW-0963">Cytoplasm</keyword>
<comment type="subunit">
    <text evidence="9">Component of the translation initiation factor 2B (eIF2B) complex which is a heterodecamer of two sets of five different subunits: alpha, beta, gamma, delta and epsilon. Subunits alpha, beta and delta comprise a regulatory subcomplex and subunits epsilon and gamma comprise a catalytic subcomplex. Within the complex, the hexameric regulatory complex resides at the center, with the two heterodimeric catalytic subcomplexes bound on opposite sides.</text>
</comment>
<dbReference type="Gene3D" id="3.90.550.10">
    <property type="entry name" value="Spore Coat Polysaccharide Biosynthesis Protein SpsA, Chain A"/>
    <property type="match status" value="1"/>
</dbReference>
<evidence type="ECO:0000256" key="4">
    <source>
        <dbReference type="ARBA" id="ARBA00022540"/>
    </source>
</evidence>
<dbReference type="InterPro" id="IPR005835">
    <property type="entry name" value="NTP_transferase_dom"/>
</dbReference>
<dbReference type="PANTHER" id="PTHR45989:SF1">
    <property type="entry name" value="TRANSLATION INITIATION FACTOR EIF-2B SUBUNIT GAMMA"/>
    <property type="match status" value="1"/>
</dbReference>
<feature type="domain" description="Nucleotidyl transferase" evidence="10">
    <location>
        <begin position="3"/>
        <end position="100"/>
    </location>
</feature>
<comment type="function">
    <text evidence="8">Acts as a component of the translation initiation factor 2B (eIF2B) complex, which catalyzes the exchange of GDP for GTP on the eukaryotic initiation factor 2 (eIF2) complex gamma subunit. Its guanine nucleotide exchange factor activity is repressed when bound to eIF2 complex phosphorylated on the alpha subunit, thereby limiting the amount of methionyl-initiator methionine tRNA available to the ribosome and consequently global translation is repressed.</text>
</comment>
<dbReference type="WBParaSite" id="ACRNAN_scaffold134.g17371.t1">
    <property type="protein sequence ID" value="ACRNAN_scaffold134.g17371.t1"/>
    <property type="gene ID" value="ACRNAN_scaffold134.g17371"/>
</dbReference>
<evidence type="ECO:0000256" key="1">
    <source>
        <dbReference type="ARBA" id="ARBA00004514"/>
    </source>
</evidence>
<evidence type="ECO:0000259" key="10">
    <source>
        <dbReference type="Pfam" id="PF00483"/>
    </source>
</evidence>
<dbReference type="Proteomes" id="UP000887540">
    <property type="component" value="Unplaced"/>
</dbReference>
<dbReference type="Pfam" id="PF25087">
    <property type="entry name" value="GMPPB_C"/>
    <property type="match status" value="1"/>
</dbReference>
<dbReference type="SUPFAM" id="SSF53448">
    <property type="entry name" value="Nucleotide-diphospho-sugar transferases"/>
    <property type="match status" value="1"/>
</dbReference>
<comment type="similarity">
    <text evidence="2">Belongs to the eIF-2B gamma/epsilon subunits family.</text>
</comment>
<dbReference type="AlphaFoldDB" id="A0A914CQJ9"/>
<keyword evidence="12" id="KW-1185">Reference proteome</keyword>
<keyword evidence="4" id="KW-0396">Initiation factor</keyword>
<dbReference type="GO" id="GO:0005851">
    <property type="term" value="C:eukaryotic translation initiation factor 2B complex"/>
    <property type="evidence" value="ECO:0007669"/>
    <property type="project" value="TreeGrafter"/>
</dbReference>
<dbReference type="InterPro" id="IPR029044">
    <property type="entry name" value="Nucleotide-diphossugar_trans"/>
</dbReference>
<evidence type="ECO:0000256" key="7">
    <source>
        <dbReference type="ARBA" id="ARBA00044229"/>
    </source>
</evidence>
<evidence type="ECO:0000259" key="11">
    <source>
        <dbReference type="Pfam" id="PF25087"/>
    </source>
</evidence>
<dbReference type="GO" id="GO:0005085">
    <property type="term" value="F:guanyl-nucleotide exchange factor activity"/>
    <property type="evidence" value="ECO:0007669"/>
    <property type="project" value="TreeGrafter"/>
</dbReference>
<evidence type="ECO:0000256" key="2">
    <source>
        <dbReference type="ARBA" id="ARBA00007878"/>
    </source>
</evidence>
<accession>A0A914CQJ9</accession>
<evidence type="ECO:0000256" key="5">
    <source>
        <dbReference type="ARBA" id="ARBA00022917"/>
    </source>
</evidence>
<dbReference type="GO" id="GO:0002183">
    <property type="term" value="P:cytoplasmic translational initiation"/>
    <property type="evidence" value="ECO:0007669"/>
    <property type="project" value="TreeGrafter"/>
</dbReference>
<feature type="domain" description="Mannose-1-phosphate guanyltransferase C-terminal" evidence="11">
    <location>
        <begin position="267"/>
        <end position="354"/>
    </location>
</feature>
<dbReference type="InterPro" id="IPR056729">
    <property type="entry name" value="GMPPB_C"/>
</dbReference>
<comment type="subcellular location">
    <subcellularLocation>
        <location evidence="1">Cytoplasm</location>
        <location evidence="1">Cytosol</location>
    </subcellularLocation>
</comment>
<evidence type="ECO:0000256" key="3">
    <source>
        <dbReference type="ARBA" id="ARBA00022490"/>
    </source>
</evidence>
<organism evidence="12 13">
    <name type="scientific">Acrobeloides nanus</name>
    <dbReference type="NCBI Taxonomy" id="290746"/>
    <lineage>
        <taxon>Eukaryota</taxon>
        <taxon>Metazoa</taxon>
        <taxon>Ecdysozoa</taxon>
        <taxon>Nematoda</taxon>
        <taxon>Chromadorea</taxon>
        <taxon>Rhabditida</taxon>
        <taxon>Tylenchina</taxon>
        <taxon>Cephalobomorpha</taxon>
        <taxon>Cephaloboidea</taxon>
        <taxon>Cephalobidae</taxon>
        <taxon>Acrobeloides</taxon>
    </lineage>
</organism>
<name>A0A914CQJ9_9BILA</name>
<evidence type="ECO:0000313" key="13">
    <source>
        <dbReference type="WBParaSite" id="ACRNAN_scaffold134.g17371.t1"/>
    </source>
</evidence>
<reference evidence="13" key="1">
    <citation type="submission" date="2022-11" db="UniProtKB">
        <authorList>
            <consortium name="WormBaseParasite"/>
        </authorList>
    </citation>
    <scope>IDENTIFICATION</scope>
</reference>
<evidence type="ECO:0000256" key="9">
    <source>
        <dbReference type="ARBA" id="ARBA00046432"/>
    </source>
</evidence>
<sequence>MLSRNNITEVIVVTNEQWNSEIKRALNDGSLPPLPNLHIEFVHFPSDDLGTADVLRSIKEKLKHDVLIVSGDFVADLSLKNMLKMHRANDSTLTCLLTETALDGPTPGPKGPRLKTNSFMAYVPENDQFTKLSLSAKFNDCHLYLMKRKALDILEDERNFSSIKADLIPYLLKRQYLEDGHRSSRLAASKADSEITLNRQISNESRCFVYRTTYDAVTLIAHCNTIGSYFETNKQLIRALKNFSIDIPEGRHFDFKTTGISVNESRISQESTKIEGEKIVIRNSAVGEMCEIGSNVKITSSVIMKGAKINKGAMIDKSIIMPNVEIGENAKIISCIVANKQVIAPNSKLENLYVAEEEEMDIHDDS</sequence>
<evidence type="ECO:0000256" key="6">
    <source>
        <dbReference type="ARBA" id="ARBA00044196"/>
    </source>
</evidence>
<dbReference type="GO" id="GO:0003743">
    <property type="term" value="F:translation initiation factor activity"/>
    <property type="evidence" value="ECO:0007669"/>
    <property type="project" value="UniProtKB-KW"/>
</dbReference>
<keyword evidence="5" id="KW-0648">Protein biosynthesis</keyword>
<dbReference type="GO" id="GO:0005829">
    <property type="term" value="C:cytosol"/>
    <property type="evidence" value="ECO:0007669"/>
    <property type="project" value="UniProtKB-SubCell"/>
</dbReference>
<evidence type="ECO:0000256" key="8">
    <source>
        <dbReference type="ARBA" id="ARBA00045373"/>
    </source>
</evidence>